<reference evidence="1 2" key="1">
    <citation type="submission" date="2020-08" db="EMBL/GenBank/DDBJ databases">
        <title>A Genomic Blueprint of the Chicken Gut Microbiome.</title>
        <authorList>
            <person name="Gilroy R."/>
            <person name="Ravi A."/>
            <person name="Getino M."/>
            <person name="Pursley I."/>
            <person name="Horton D.L."/>
            <person name="Alikhan N.-F."/>
            <person name="Baker D."/>
            <person name="Gharbi K."/>
            <person name="Hall N."/>
            <person name="Watson M."/>
            <person name="Adriaenssens E.M."/>
            <person name="Foster-Nyarko E."/>
            <person name="Jarju S."/>
            <person name="Secka A."/>
            <person name="Antonio M."/>
            <person name="Oren A."/>
            <person name="Chaudhuri R."/>
            <person name="La Ragione R.M."/>
            <person name="Hildebrand F."/>
            <person name="Pallen M.J."/>
        </authorList>
    </citation>
    <scope>NUCLEOTIDE SEQUENCE [LARGE SCALE GENOMIC DNA]</scope>
    <source>
        <strain evidence="1 2">Sa1YVA6</strain>
    </source>
</reference>
<gene>
    <name evidence="1" type="ORF">H9632_02225</name>
</gene>
<keyword evidence="2" id="KW-1185">Reference proteome</keyword>
<organism evidence="1 2">
    <name type="scientific">Solibacillus merdavium</name>
    <dbReference type="NCBI Taxonomy" id="2762218"/>
    <lineage>
        <taxon>Bacteria</taxon>
        <taxon>Bacillati</taxon>
        <taxon>Bacillota</taxon>
        <taxon>Bacilli</taxon>
        <taxon>Bacillales</taxon>
        <taxon>Caryophanaceae</taxon>
        <taxon>Solibacillus</taxon>
    </lineage>
</organism>
<protein>
    <submittedName>
        <fullName evidence="1">Uncharacterized protein</fullName>
    </submittedName>
</protein>
<dbReference type="Proteomes" id="UP000600565">
    <property type="component" value="Unassembled WGS sequence"/>
</dbReference>
<proteinExistence type="predicted"/>
<accession>A0ABR8XIW2</accession>
<dbReference type="RefSeq" id="WP_191702485.1">
    <property type="nucleotide sequence ID" value="NZ_JACSPW010000001.1"/>
</dbReference>
<sequence length="154" mass="18697">MFFQLKDTSVKPLDTYDKISQLVKAILHFECPDHRGQHHILYTANMQLEAYREAKDFYRRFDEPGSALGCLSREAYEQANKKYHQLYTIIRGYMHLSEDNKRDHFNHHFRFSNEKIEKMYSLFEQKQHHNHLKLEELFYERLMEDVAPLLTQLE</sequence>
<evidence type="ECO:0000313" key="2">
    <source>
        <dbReference type="Proteomes" id="UP000600565"/>
    </source>
</evidence>
<evidence type="ECO:0000313" key="1">
    <source>
        <dbReference type="EMBL" id="MBD8031868.1"/>
    </source>
</evidence>
<name>A0ABR8XIW2_9BACL</name>
<dbReference type="EMBL" id="JACSPW010000001">
    <property type="protein sequence ID" value="MBD8031868.1"/>
    <property type="molecule type" value="Genomic_DNA"/>
</dbReference>
<comment type="caution">
    <text evidence="1">The sequence shown here is derived from an EMBL/GenBank/DDBJ whole genome shotgun (WGS) entry which is preliminary data.</text>
</comment>